<dbReference type="PANTHER" id="PTHR44329">
    <property type="entry name" value="SERINE/THREONINE-PROTEIN KINASE TNNI3K-RELATED"/>
    <property type="match status" value="1"/>
</dbReference>
<organism evidence="14 15">
    <name type="scientific">Planoprotostelium fungivorum</name>
    <dbReference type="NCBI Taxonomy" id="1890364"/>
    <lineage>
        <taxon>Eukaryota</taxon>
        <taxon>Amoebozoa</taxon>
        <taxon>Evosea</taxon>
        <taxon>Variosea</taxon>
        <taxon>Cavosteliida</taxon>
        <taxon>Cavosteliaceae</taxon>
        <taxon>Planoprotostelium</taxon>
    </lineage>
</organism>
<feature type="domain" description="SAM" evidence="13">
    <location>
        <begin position="1876"/>
        <end position="1939"/>
    </location>
</feature>
<dbReference type="CDD" id="cd09487">
    <property type="entry name" value="SAM_superfamily"/>
    <property type="match status" value="1"/>
</dbReference>
<dbReference type="InterPro" id="IPR051681">
    <property type="entry name" value="Ser/Thr_Kinases-Pseudokinases"/>
</dbReference>
<keyword evidence="3" id="KW-0808">Transferase</keyword>
<dbReference type="Gene3D" id="1.10.510.10">
    <property type="entry name" value="Transferase(Phosphotransferase) domain 1"/>
    <property type="match status" value="2"/>
</dbReference>
<dbReference type="InterPro" id="IPR017441">
    <property type="entry name" value="Protein_kinase_ATP_BS"/>
</dbReference>
<feature type="compositionally biased region" description="Low complexity" evidence="11">
    <location>
        <begin position="195"/>
        <end position="231"/>
    </location>
</feature>
<dbReference type="InterPro" id="IPR036770">
    <property type="entry name" value="Ankyrin_rpt-contain_sf"/>
</dbReference>
<evidence type="ECO:0000256" key="5">
    <source>
        <dbReference type="ARBA" id="ARBA00022777"/>
    </source>
</evidence>
<feature type="compositionally biased region" description="Polar residues" evidence="11">
    <location>
        <begin position="1"/>
        <end position="27"/>
    </location>
</feature>
<dbReference type="SMART" id="SM00220">
    <property type="entry name" value="S_TKc"/>
    <property type="match status" value="2"/>
</dbReference>
<feature type="region of interest" description="Disordered" evidence="11">
    <location>
        <begin position="1"/>
        <end position="99"/>
    </location>
</feature>
<evidence type="ECO:0000256" key="1">
    <source>
        <dbReference type="ARBA" id="ARBA00005843"/>
    </source>
</evidence>
<feature type="compositionally biased region" description="Polar residues" evidence="11">
    <location>
        <begin position="248"/>
        <end position="258"/>
    </location>
</feature>
<evidence type="ECO:0000313" key="14">
    <source>
        <dbReference type="EMBL" id="PRP87204.1"/>
    </source>
</evidence>
<dbReference type="InterPro" id="IPR008271">
    <property type="entry name" value="Ser/Thr_kinase_AS"/>
</dbReference>
<feature type="repeat" description="ANK" evidence="9">
    <location>
        <begin position="1821"/>
        <end position="1853"/>
    </location>
</feature>
<dbReference type="SMART" id="SM00248">
    <property type="entry name" value="ANK"/>
    <property type="match status" value="10"/>
</dbReference>
<keyword evidence="5" id="KW-0418">Kinase</keyword>
<dbReference type="Pfam" id="PF07714">
    <property type="entry name" value="PK_Tyr_Ser-Thr"/>
    <property type="match status" value="2"/>
</dbReference>
<feature type="compositionally biased region" description="Low complexity" evidence="11">
    <location>
        <begin position="1295"/>
        <end position="1311"/>
    </location>
</feature>
<keyword evidence="6 10" id="KW-0067">ATP-binding</keyword>
<proteinExistence type="inferred from homology"/>
<feature type="region of interest" description="Disordered" evidence="11">
    <location>
        <begin position="1585"/>
        <end position="1627"/>
    </location>
</feature>
<feature type="domain" description="Protein kinase" evidence="12">
    <location>
        <begin position="832"/>
        <end position="1101"/>
    </location>
</feature>
<evidence type="ECO:0000256" key="8">
    <source>
        <dbReference type="ARBA" id="ARBA00048679"/>
    </source>
</evidence>
<name>A0A2P6NTC3_9EUKA</name>
<dbReference type="SUPFAM" id="SSF47769">
    <property type="entry name" value="SAM/Pointed domain"/>
    <property type="match status" value="1"/>
</dbReference>
<dbReference type="CDD" id="cd13999">
    <property type="entry name" value="STKc_MAP3K-like"/>
    <property type="match status" value="2"/>
</dbReference>
<dbReference type="PROSITE" id="PS00108">
    <property type="entry name" value="PROTEIN_KINASE_ST"/>
    <property type="match status" value="2"/>
</dbReference>
<feature type="repeat" description="ANK" evidence="9">
    <location>
        <begin position="554"/>
        <end position="590"/>
    </location>
</feature>
<feature type="region of interest" description="Disordered" evidence="11">
    <location>
        <begin position="169"/>
        <end position="232"/>
    </location>
</feature>
<dbReference type="PROSITE" id="PS00107">
    <property type="entry name" value="PROTEIN_KINASE_ATP"/>
    <property type="match status" value="1"/>
</dbReference>
<keyword evidence="9" id="KW-0040">ANK repeat</keyword>
<feature type="region of interest" description="Disordered" evidence="11">
    <location>
        <begin position="1111"/>
        <end position="1239"/>
    </location>
</feature>
<feature type="repeat" description="ANK" evidence="9">
    <location>
        <begin position="626"/>
        <end position="658"/>
    </location>
</feature>
<evidence type="ECO:0000313" key="15">
    <source>
        <dbReference type="Proteomes" id="UP000241769"/>
    </source>
</evidence>
<evidence type="ECO:0000256" key="11">
    <source>
        <dbReference type="SAM" id="MobiDB-lite"/>
    </source>
</evidence>
<reference evidence="14 15" key="1">
    <citation type="journal article" date="2018" name="Genome Biol. Evol.">
        <title>Multiple Roots of Fruiting Body Formation in Amoebozoa.</title>
        <authorList>
            <person name="Hillmann F."/>
            <person name="Forbes G."/>
            <person name="Novohradska S."/>
            <person name="Ferling I."/>
            <person name="Riege K."/>
            <person name="Groth M."/>
            <person name="Westermann M."/>
            <person name="Marz M."/>
            <person name="Spaller T."/>
            <person name="Winckler T."/>
            <person name="Schaap P."/>
            <person name="Glockner G."/>
        </authorList>
    </citation>
    <scope>NUCLEOTIDE SEQUENCE [LARGE SCALE GENOMIC DNA]</scope>
    <source>
        <strain evidence="14 15">Jena</strain>
    </source>
</reference>
<dbReference type="FunFam" id="3.30.200.20:FF:000034">
    <property type="entry name" value="Kinase suppressor of Ras 1"/>
    <property type="match status" value="1"/>
</dbReference>
<feature type="region of interest" description="Disordered" evidence="11">
    <location>
        <begin position="1957"/>
        <end position="2004"/>
    </location>
</feature>
<dbReference type="Gene3D" id="1.25.40.20">
    <property type="entry name" value="Ankyrin repeat-containing domain"/>
    <property type="match status" value="3"/>
</dbReference>
<dbReference type="PROSITE" id="PS50011">
    <property type="entry name" value="PROTEIN_KINASE_DOM"/>
    <property type="match status" value="2"/>
</dbReference>
<feature type="repeat" description="ANK" evidence="9">
    <location>
        <begin position="591"/>
        <end position="625"/>
    </location>
</feature>
<comment type="caution">
    <text evidence="14">The sequence shown here is derived from an EMBL/GenBank/DDBJ whole genome shotgun (WGS) entry which is preliminary data.</text>
</comment>
<comment type="catalytic activity">
    <reaction evidence="8">
        <text>L-seryl-[protein] + ATP = O-phospho-L-seryl-[protein] + ADP + H(+)</text>
        <dbReference type="Rhea" id="RHEA:17989"/>
        <dbReference type="Rhea" id="RHEA-COMP:9863"/>
        <dbReference type="Rhea" id="RHEA-COMP:11604"/>
        <dbReference type="ChEBI" id="CHEBI:15378"/>
        <dbReference type="ChEBI" id="CHEBI:29999"/>
        <dbReference type="ChEBI" id="CHEBI:30616"/>
        <dbReference type="ChEBI" id="CHEBI:83421"/>
        <dbReference type="ChEBI" id="CHEBI:456216"/>
        <dbReference type="EC" id="2.7.11.1"/>
    </reaction>
</comment>
<accession>A0A2P6NTC3</accession>
<dbReference type="InterPro" id="IPR001245">
    <property type="entry name" value="Ser-Thr/Tyr_kinase_cat_dom"/>
</dbReference>
<protein>
    <submittedName>
        <fullName evidence="14">Ankyrin repeat-containing protein</fullName>
    </submittedName>
</protein>
<dbReference type="PANTHER" id="PTHR44329:SF288">
    <property type="entry name" value="MITOGEN-ACTIVATED PROTEIN KINASE KINASE KINASE 20"/>
    <property type="match status" value="1"/>
</dbReference>
<feature type="compositionally biased region" description="Polar residues" evidence="11">
    <location>
        <begin position="41"/>
        <end position="50"/>
    </location>
</feature>
<feature type="region of interest" description="Disordered" evidence="11">
    <location>
        <begin position="248"/>
        <end position="344"/>
    </location>
</feature>
<dbReference type="GO" id="GO:0005524">
    <property type="term" value="F:ATP binding"/>
    <property type="evidence" value="ECO:0007669"/>
    <property type="project" value="UniProtKB-UniRule"/>
</dbReference>
<feature type="repeat" description="ANK" evidence="9">
    <location>
        <begin position="1713"/>
        <end position="1735"/>
    </location>
</feature>
<evidence type="ECO:0000256" key="3">
    <source>
        <dbReference type="ARBA" id="ARBA00022679"/>
    </source>
</evidence>
<feature type="compositionally biased region" description="Low complexity" evidence="11">
    <location>
        <begin position="274"/>
        <end position="318"/>
    </location>
</feature>
<dbReference type="InterPro" id="IPR001660">
    <property type="entry name" value="SAM"/>
</dbReference>
<evidence type="ECO:0000259" key="13">
    <source>
        <dbReference type="PROSITE" id="PS50105"/>
    </source>
</evidence>
<keyword evidence="2" id="KW-0723">Serine/threonine-protein kinase</keyword>
<feature type="compositionally biased region" description="Polar residues" evidence="11">
    <location>
        <begin position="1119"/>
        <end position="1134"/>
    </location>
</feature>
<evidence type="ECO:0000256" key="2">
    <source>
        <dbReference type="ARBA" id="ARBA00022527"/>
    </source>
</evidence>
<feature type="binding site" evidence="10">
    <location>
        <position position="859"/>
    </location>
    <ligand>
        <name>ATP</name>
        <dbReference type="ChEBI" id="CHEBI:30616"/>
    </ligand>
</feature>
<dbReference type="Gene3D" id="1.10.150.50">
    <property type="entry name" value="Transcription Factor, Ets-1"/>
    <property type="match status" value="1"/>
</dbReference>
<dbReference type="InterPro" id="IPR011009">
    <property type="entry name" value="Kinase-like_dom_sf"/>
</dbReference>
<feature type="domain" description="Protein kinase" evidence="12">
    <location>
        <begin position="2039"/>
        <end position="2302"/>
    </location>
</feature>
<dbReference type="SUPFAM" id="SSF56112">
    <property type="entry name" value="Protein kinase-like (PK-like)"/>
    <property type="match status" value="2"/>
</dbReference>
<feature type="compositionally biased region" description="Low complexity" evidence="11">
    <location>
        <begin position="1221"/>
        <end position="1236"/>
    </location>
</feature>
<sequence>MFGLNSNPNPDLTQHTTGVMPAATSQPAFLRQGEPAKKDPNSISSITSSMPGGAKFKTRASPFPLDRGGGTCQRNKTMKMEERPQRNCRFDNPGPSRSAHADLVNRGKLDKRNTVPVITPESANKAEGGNCKSLWGRLPSNRNLEMNLLKSKLIGSNSEDRSRNRPIIGSALHMGGVTHTTERPLVSSASEKTTSVSDPSSSPNVSGGNSSPEMRTPSSSNPGSFSSSNPSDINALTAQAAALFVNTANPRNSGNSVTLIPPNEADGKRESGSSKRSSGSGRKSPSLTNLNTSSRSLSESGSDNGESSSSSSSTSLQSPRAKKWTLRSKNSSRSEASLMGDNPTQDMRAFFPNIPTSEECVASQLSKAGRYFLTPFHLCHLDTDSKPHVVALREVFQMGKKGKSSGGNTVEFLCVKSSMSLPGISSSLYKTMEQLWSVYANDVTSLSNALKCDDVDRVTSLFANADKIPLRMNEQDTDGSYPIHSAFKSGVVSIINLFLGHYQKEGLNINVQDRLHWTILHCATYHATGKPSDDQILRRILDFPGILIDVESKDKNTPLHYFCQKSSSPSCQDLMDLLIKRGASVNKTNVGGETPLHKAIFNPSVRVLMLNHLIANGADVNIPTNHGDTALHYAVHLGRKDIIKILLNAGADTSLESKRKTRPRQLAEELKQHKIAEMIERAEDLKAWLAEIQLEQHYLKFMEEELYLDTMTESIDSEKMCEDTIDSLQLGLTMGSRLTLKKAMMKLLESSTAGKVSEISEAYGTYEAQQRVKEEKQHKSDADFKEKLNKVKQQGKEVTTPVQDSERKERIRTIMGMEENSRPDWLIEHKDLEYTKKLGSGTSGKVYKGLYNGTKVAIKVLKTEDEAMEQEFRKEVTVLTLSDSVVRSPQIVHFIGACLEPKLCMVMEYCGKGSLYHLLKVDIPDWSRAIRFAIEITQGLSTLHYFNPPIVHRDLKSLNVLITDEDDVKLTDFGLARFDTSDNLRTLNNMVGTIGWTAPELLSGSKFTTESDIYSLAIVFWELFIAVARGAYQQPYADLKLNDLQIMVQTAEHNVRPTFPTNFPPPLKQLMTKMWHGDTSQRPSCQSVLEHLEECLTQGFLFRRPDHKHTVSPPVVNRHPTTGAVQSCHTQPQNGRLALRENRENTKDQTPTSTTRGGGQTIAGRSFNAATSKMNMTLFKKKGGNSEDERTSPSAIRKWSATNTPEQHSSADSIHIETRQRLQSNRSRSNSVAVVSENHQRDMQLLKSLDFEPKVRPMRSRSSLLSTSTDALPYVRKSQLHLNSFETPESPPPSLSDMHSSGLSSPLSSSISMSSLIDDESQRDPYYQSLMAMESASEHFQGTDGRIHLNQVKEAIYQVHIRFHFDIQPKFIFENMLTNMLDLTACSFGFVSSVKRKNNIRTSVKETNVTVRNLIRKNVTPEVKMRLEKLVVDGASLDELWVSPIKTSKIIALRSVNSQAFHFLPHVPSEIVNLVSIPILDSKKEVLALFTLFNRSPNLSKEDLIAMQPFLKTCANLLEALSYKKRANSLLRMGVEKTGVINKRESVREELNISRTKSGPVSILESRAEARKSIKVIPPKIDAVEMEEEDKRKSISSPPKLAASPVLPTSPTPLKHSSPSVKQPASPWKDIQQKFGIKKKDGAHNFVEMMLQCIDSGDHRALRKLLRMKKFADQLNTPIGEKTILHHAVGQSDHETVEILLEHAVQVNTRDQTGRTPLHVAIPQNNTRIIQALLSSPNIDTNLIDGVGVTPFHLLCEYYPSPSSLRKIFDGFLARKTDINKQDSVTGETPLHKALMNQHVRGLLVRLLLDYNCEVNRPDFSGKTPLHASVMVNRVDLTMDLLLANASTTAVDNKQQTALDVAIVNDCSTDVVMLLSRTRELESWMEKLGMSELTPLFLKERIFKDTLPMVDEKMLHDLGITKMGSRLRLLTAIQELKESKGIPGEIRSMAIPIVGKLPAAQSRPAPESPRQRPQRSRRGSIAPTPLSPPNFDTDSSSPPLQPLSYPLPMQMNGDIFGTFKLRFEEMGIMKDPWIEYSTLEFTKQLSSGASGQVYKGLHKSREVAIKVVDKRPQDITDFKYEFETLRSLRHPNIVNLFGACLEPQLCLVMEYCSRGSLYDLLCTSLIFDVAKMLDFAIQMTKGVRCLHSSTPQVLHRDLKTMNFLVICDLGLARPQQTTGMSTLKKLRGTATHISPEICNGLEFTVKSDVYSLGICLWEMVYRCFNGKYQTPFAEYKMESLQIVLQTGQGLRPTMPKAVPSMMSQLIRECWSADPQRRPDCETILERLEECKVKAEEEPHVWDIPPPDE</sequence>
<evidence type="ECO:0000259" key="12">
    <source>
        <dbReference type="PROSITE" id="PS50011"/>
    </source>
</evidence>
<dbReference type="InterPro" id="IPR013761">
    <property type="entry name" value="SAM/pointed_sf"/>
</dbReference>
<comment type="catalytic activity">
    <reaction evidence="7">
        <text>L-threonyl-[protein] + ATP = O-phospho-L-threonyl-[protein] + ADP + H(+)</text>
        <dbReference type="Rhea" id="RHEA:46608"/>
        <dbReference type="Rhea" id="RHEA-COMP:11060"/>
        <dbReference type="Rhea" id="RHEA-COMP:11605"/>
        <dbReference type="ChEBI" id="CHEBI:15378"/>
        <dbReference type="ChEBI" id="CHEBI:30013"/>
        <dbReference type="ChEBI" id="CHEBI:30616"/>
        <dbReference type="ChEBI" id="CHEBI:61977"/>
        <dbReference type="ChEBI" id="CHEBI:456216"/>
        <dbReference type="EC" id="2.7.11.1"/>
    </reaction>
</comment>
<feature type="repeat" description="ANK" evidence="9">
    <location>
        <begin position="1786"/>
        <end position="1820"/>
    </location>
</feature>
<dbReference type="SUPFAM" id="SSF48403">
    <property type="entry name" value="Ankyrin repeat"/>
    <property type="match status" value="2"/>
</dbReference>
<dbReference type="EMBL" id="MDYQ01000022">
    <property type="protein sequence ID" value="PRP87204.1"/>
    <property type="molecule type" value="Genomic_DNA"/>
</dbReference>
<dbReference type="GO" id="GO:0004674">
    <property type="term" value="F:protein serine/threonine kinase activity"/>
    <property type="evidence" value="ECO:0007669"/>
    <property type="project" value="UniProtKB-KW"/>
</dbReference>
<feature type="repeat" description="ANK" evidence="9">
    <location>
        <begin position="1680"/>
        <end position="1712"/>
    </location>
</feature>
<evidence type="ECO:0000256" key="6">
    <source>
        <dbReference type="ARBA" id="ARBA00022840"/>
    </source>
</evidence>
<evidence type="ECO:0000256" key="7">
    <source>
        <dbReference type="ARBA" id="ARBA00047899"/>
    </source>
</evidence>
<evidence type="ECO:0000256" key="10">
    <source>
        <dbReference type="PROSITE-ProRule" id="PRU10141"/>
    </source>
</evidence>
<gene>
    <name evidence="14" type="ORF">PROFUN_01466</name>
</gene>
<dbReference type="InterPro" id="IPR002110">
    <property type="entry name" value="Ankyrin_rpt"/>
</dbReference>
<dbReference type="PROSITE" id="PS50105">
    <property type="entry name" value="SAM_DOMAIN"/>
    <property type="match status" value="1"/>
</dbReference>
<feature type="compositionally biased region" description="Low complexity" evidence="11">
    <location>
        <begin position="1995"/>
        <end position="2004"/>
    </location>
</feature>
<dbReference type="STRING" id="1890364.A0A2P6NTC3"/>
<feature type="compositionally biased region" description="Basic and acidic residues" evidence="11">
    <location>
        <begin position="78"/>
        <end position="89"/>
    </location>
</feature>
<dbReference type="PROSITE" id="PS50088">
    <property type="entry name" value="ANK_REPEAT"/>
    <property type="match status" value="7"/>
</dbReference>
<feature type="compositionally biased region" description="Polar residues" evidence="11">
    <location>
        <begin position="1200"/>
        <end position="1212"/>
    </location>
</feature>
<dbReference type="InParanoid" id="A0A2P6NTC3"/>
<comment type="similarity">
    <text evidence="1">Belongs to the protein kinase superfamily. TKL Ser/Thr protein kinase family.</text>
</comment>
<feature type="compositionally biased region" description="Basic and acidic residues" evidence="11">
    <location>
        <begin position="1138"/>
        <end position="1147"/>
    </location>
</feature>
<evidence type="ECO:0000256" key="4">
    <source>
        <dbReference type="ARBA" id="ARBA00022741"/>
    </source>
</evidence>
<dbReference type="Pfam" id="PF12796">
    <property type="entry name" value="Ank_2"/>
    <property type="match status" value="3"/>
</dbReference>
<keyword evidence="4 10" id="KW-0547">Nucleotide-binding</keyword>
<evidence type="ECO:0000256" key="9">
    <source>
        <dbReference type="PROSITE-ProRule" id="PRU00023"/>
    </source>
</evidence>
<keyword evidence="15" id="KW-1185">Reference proteome</keyword>
<dbReference type="Pfam" id="PF00536">
    <property type="entry name" value="SAM_1"/>
    <property type="match status" value="1"/>
</dbReference>
<dbReference type="Proteomes" id="UP000241769">
    <property type="component" value="Unassembled WGS sequence"/>
</dbReference>
<dbReference type="InterPro" id="IPR000719">
    <property type="entry name" value="Prot_kinase_dom"/>
</dbReference>
<dbReference type="Gene3D" id="3.30.200.20">
    <property type="entry name" value="Phosphorylase Kinase, domain 1"/>
    <property type="match status" value="2"/>
</dbReference>
<feature type="region of interest" description="Disordered" evidence="11">
    <location>
        <begin position="1284"/>
        <end position="1311"/>
    </location>
</feature>
<dbReference type="PROSITE" id="PS50297">
    <property type="entry name" value="ANK_REP_REGION"/>
    <property type="match status" value="5"/>
</dbReference>
<dbReference type="SMART" id="SM00454">
    <property type="entry name" value="SAM"/>
    <property type="match status" value="1"/>
</dbReference>